<evidence type="ECO:0000313" key="3">
    <source>
        <dbReference type="Proteomes" id="UP000652074"/>
    </source>
</evidence>
<protein>
    <submittedName>
        <fullName evidence="2">Peptidase</fullName>
    </submittedName>
</protein>
<accession>A0ABX1MU08</accession>
<dbReference type="Proteomes" id="UP000652074">
    <property type="component" value="Unassembled WGS sequence"/>
</dbReference>
<keyword evidence="3" id="KW-1185">Reference proteome</keyword>
<name>A0ABX1MU08_9RHOO</name>
<dbReference type="EMBL" id="WTVR01000050">
    <property type="protein sequence ID" value="NMF90726.1"/>
    <property type="molecule type" value="Genomic_DNA"/>
</dbReference>
<reference evidence="2 3" key="1">
    <citation type="submission" date="2019-12" db="EMBL/GenBank/DDBJ databases">
        <title>Comparative genomics gives insights into the taxonomy of the Azoarcus-Aromatoleum group and reveals separate origins of nif in the plant-associated Azoarcus and non-plant-associated Aromatoleum sub-groups.</title>
        <authorList>
            <person name="Lafos M."/>
            <person name="Maluk M."/>
            <person name="Batista M."/>
            <person name="Junghare M."/>
            <person name="Carmona M."/>
            <person name="Faoro H."/>
            <person name="Cruz L.M."/>
            <person name="Battistoni F."/>
            <person name="De Souza E."/>
            <person name="Pedrosa F."/>
            <person name="Chen W.-M."/>
            <person name="Poole P.S."/>
            <person name="Dixon R.A."/>
            <person name="James E.K."/>
        </authorList>
    </citation>
    <scope>NUCLEOTIDE SEQUENCE [LARGE SCALE GENOMIC DNA]</scope>
    <source>
        <strain evidence="2 3">ToN1</strain>
    </source>
</reference>
<sequence>MCNPINPATGLPMTDDSIGGVDVGGSPWGTDIHSYHNPWSSSGWENNFHAPV</sequence>
<proteinExistence type="predicted"/>
<evidence type="ECO:0000313" key="2">
    <source>
        <dbReference type="EMBL" id="NMF90726.1"/>
    </source>
</evidence>
<evidence type="ECO:0000256" key="1">
    <source>
        <dbReference type="SAM" id="MobiDB-lite"/>
    </source>
</evidence>
<feature type="region of interest" description="Disordered" evidence="1">
    <location>
        <begin position="1"/>
        <end position="25"/>
    </location>
</feature>
<organism evidence="2 3">
    <name type="scientific">Aromatoleum petrolei</name>
    <dbReference type="NCBI Taxonomy" id="76116"/>
    <lineage>
        <taxon>Bacteria</taxon>
        <taxon>Pseudomonadati</taxon>
        <taxon>Pseudomonadota</taxon>
        <taxon>Betaproteobacteria</taxon>
        <taxon>Rhodocyclales</taxon>
        <taxon>Rhodocyclaceae</taxon>
        <taxon>Aromatoleum</taxon>
    </lineage>
</organism>
<comment type="caution">
    <text evidence="2">The sequence shown here is derived from an EMBL/GenBank/DDBJ whole genome shotgun (WGS) entry which is preliminary data.</text>
</comment>
<gene>
    <name evidence="2" type="ORF">GPA26_19835</name>
</gene>